<evidence type="ECO:0000313" key="2">
    <source>
        <dbReference type="EMBL" id="VDD94527.1"/>
    </source>
</evidence>
<accession>A0A0N4VGI0</accession>
<protein>
    <submittedName>
        <fullName evidence="4">BZIP domain-containing protein</fullName>
    </submittedName>
</protein>
<gene>
    <name evidence="2" type="ORF">EVEC_LOCUS9278</name>
</gene>
<feature type="compositionally biased region" description="Basic residues" evidence="1">
    <location>
        <begin position="20"/>
        <end position="54"/>
    </location>
</feature>
<name>A0A0N4VGI0_ENTVE</name>
<reference evidence="4" key="1">
    <citation type="submission" date="2017-02" db="UniProtKB">
        <authorList>
            <consortium name="WormBaseParasite"/>
        </authorList>
    </citation>
    <scope>IDENTIFICATION</scope>
</reference>
<dbReference type="AlphaFoldDB" id="A0A0N4VGI0"/>
<evidence type="ECO:0000256" key="1">
    <source>
        <dbReference type="SAM" id="MobiDB-lite"/>
    </source>
</evidence>
<evidence type="ECO:0000313" key="3">
    <source>
        <dbReference type="Proteomes" id="UP000274131"/>
    </source>
</evidence>
<feature type="region of interest" description="Disordered" evidence="1">
    <location>
        <begin position="1"/>
        <end position="54"/>
    </location>
</feature>
<keyword evidence="3" id="KW-1185">Reference proteome</keyword>
<organism evidence="4">
    <name type="scientific">Enterobius vermicularis</name>
    <name type="common">Human pinworm</name>
    <dbReference type="NCBI Taxonomy" id="51028"/>
    <lineage>
        <taxon>Eukaryota</taxon>
        <taxon>Metazoa</taxon>
        <taxon>Ecdysozoa</taxon>
        <taxon>Nematoda</taxon>
        <taxon>Chromadorea</taxon>
        <taxon>Rhabditida</taxon>
        <taxon>Spirurina</taxon>
        <taxon>Oxyuridomorpha</taxon>
        <taxon>Oxyuroidea</taxon>
        <taxon>Oxyuridae</taxon>
        <taxon>Enterobius</taxon>
    </lineage>
</organism>
<evidence type="ECO:0000313" key="4">
    <source>
        <dbReference type="WBParaSite" id="EVEC_0000990201-mRNA-1"/>
    </source>
</evidence>
<sequence length="74" mass="8783">MGRERKRRTRQSSSISVSWAHKRACNTAERHRRNESRNERARRRSQNKKNSLHHVSVKFSLKSLPVALEKSIFI</sequence>
<dbReference type="Proteomes" id="UP000274131">
    <property type="component" value="Unassembled WGS sequence"/>
</dbReference>
<proteinExistence type="predicted"/>
<feature type="compositionally biased region" description="Basic residues" evidence="1">
    <location>
        <begin position="1"/>
        <end position="10"/>
    </location>
</feature>
<dbReference type="WBParaSite" id="EVEC_0000990201-mRNA-1">
    <property type="protein sequence ID" value="EVEC_0000990201-mRNA-1"/>
    <property type="gene ID" value="EVEC_0000990201"/>
</dbReference>
<dbReference type="EMBL" id="UXUI01009937">
    <property type="protein sequence ID" value="VDD94527.1"/>
    <property type="molecule type" value="Genomic_DNA"/>
</dbReference>
<reference evidence="2 3" key="2">
    <citation type="submission" date="2018-10" db="EMBL/GenBank/DDBJ databases">
        <authorList>
            <consortium name="Pathogen Informatics"/>
        </authorList>
    </citation>
    <scope>NUCLEOTIDE SEQUENCE [LARGE SCALE GENOMIC DNA]</scope>
</reference>